<reference evidence="3" key="1">
    <citation type="submission" date="2022-11" db="UniProtKB">
        <authorList>
            <consortium name="WormBaseParasite"/>
        </authorList>
    </citation>
    <scope>IDENTIFICATION</scope>
</reference>
<dbReference type="InterPro" id="IPR001279">
    <property type="entry name" value="Metallo-B-lactamas"/>
</dbReference>
<dbReference type="PANTHER" id="PTHR15032">
    <property type="entry name" value="N-ACYL-PHOSPHATIDYLETHANOLAMINE-HYDROLYZING PHOSPHOLIPASE D"/>
    <property type="match status" value="1"/>
</dbReference>
<dbReference type="InterPro" id="IPR036866">
    <property type="entry name" value="RibonucZ/Hydroxyglut_hydro"/>
</dbReference>
<keyword evidence="2" id="KW-1185">Reference proteome</keyword>
<dbReference type="GO" id="GO:0070292">
    <property type="term" value="P:N-acylphosphatidylethanolamine metabolic process"/>
    <property type="evidence" value="ECO:0007669"/>
    <property type="project" value="TreeGrafter"/>
</dbReference>
<dbReference type="WBParaSite" id="jg19472">
    <property type="protein sequence ID" value="jg19472"/>
    <property type="gene ID" value="jg19472"/>
</dbReference>
<dbReference type="GO" id="GO:0005737">
    <property type="term" value="C:cytoplasm"/>
    <property type="evidence" value="ECO:0007669"/>
    <property type="project" value="TreeGrafter"/>
</dbReference>
<dbReference type="AlphaFoldDB" id="A0A915DHD2"/>
<dbReference type="GO" id="GO:0070290">
    <property type="term" value="F:N-acylphosphatidylethanolamine-specific phospholipase D activity"/>
    <property type="evidence" value="ECO:0007669"/>
    <property type="project" value="TreeGrafter"/>
</dbReference>
<dbReference type="PANTHER" id="PTHR15032:SF4">
    <property type="entry name" value="N-ACYL-PHOSPHATIDYLETHANOLAMINE-HYDROLYZING PHOSPHOLIPASE D"/>
    <property type="match status" value="1"/>
</dbReference>
<protein>
    <submittedName>
        <fullName evidence="3">Metallo-beta-lactamase domain-containing protein</fullName>
    </submittedName>
</protein>
<sequence>MSWEEHMTLPMNEGKFQFGVFLLNIGVREGFLTETSHCDRDTGFCDQEFAKLGEKLGPFDLAAIPIGCYSPRWFMKPQHIDPAEAVQIHTLTRS</sequence>
<accession>A0A915DHD2</accession>
<name>A0A915DHD2_9BILA</name>
<dbReference type="GO" id="GO:0070291">
    <property type="term" value="P:N-acylethanolamine metabolic process"/>
    <property type="evidence" value="ECO:0007669"/>
    <property type="project" value="TreeGrafter"/>
</dbReference>
<evidence type="ECO:0000313" key="2">
    <source>
        <dbReference type="Proteomes" id="UP000887574"/>
    </source>
</evidence>
<dbReference type="Pfam" id="PF12706">
    <property type="entry name" value="Lactamase_B_2"/>
    <property type="match status" value="1"/>
</dbReference>
<dbReference type="Gene3D" id="3.60.15.10">
    <property type="entry name" value="Ribonuclease Z/Hydroxyacylglutathione hydrolase-like"/>
    <property type="match status" value="1"/>
</dbReference>
<feature type="domain" description="Metallo-beta-lactamase" evidence="1">
    <location>
        <begin position="41"/>
        <end position="91"/>
    </location>
</feature>
<dbReference type="Proteomes" id="UP000887574">
    <property type="component" value="Unplaced"/>
</dbReference>
<evidence type="ECO:0000259" key="1">
    <source>
        <dbReference type="Pfam" id="PF12706"/>
    </source>
</evidence>
<proteinExistence type="predicted"/>
<organism evidence="2 3">
    <name type="scientific">Ditylenchus dipsaci</name>
    <dbReference type="NCBI Taxonomy" id="166011"/>
    <lineage>
        <taxon>Eukaryota</taxon>
        <taxon>Metazoa</taxon>
        <taxon>Ecdysozoa</taxon>
        <taxon>Nematoda</taxon>
        <taxon>Chromadorea</taxon>
        <taxon>Rhabditida</taxon>
        <taxon>Tylenchina</taxon>
        <taxon>Tylenchomorpha</taxon>
        <taxon>Sphaerularioidea</taxon>
        <taxon>Anguinidae</taxon>
        <taxon>Anguininae</taxon>
        <taxon>Ditylenchus</taxon>
    </lineage>
</organism>
<evidence type="ECO:0000313" key="3">
    <source>
        <dbReference type="WBParaSite" id="jg19472"/>
    </source>
</evidence>